<name>A0A9D4FHS8_DREPO</name>
<dbReference type="Proteomes" id="UP000828390">
    <property type="component" value="Unassembled WGS sequence"/>
</dbReference>
<proteinExistence type="predicted"/>
<sequence length="60" mass="6337">MNCCEKSRLDAELGGAQWNISSAAESSLRNTCNINAGPSTSSLTWGKLSTACGMMAYCML</sequence>
<evidence type="ECO:0000313" key="2">
    <source>
        <dbReference type="Proteomes" id="UP000828390"/>
    </source>
</evidence>
<dbReference type="AlphaFoldDB" id="A0A9D4FHS8"/>
<comment type="caution">
    <text evidence="1">The sequence shown here is derived from an EMBL/GenBank/DDBJ whole genome shotgun (WGS) entry which is preliminary data.</text>
</comment>
<gene>
    <name evidence="1" type="ORF">DPMN_150478</name>
</gene>
<evidence type="ECO:0000313" key="1">
    <source>
        <dbReference type="EMBL" id="KAH3796901.1"/>
    </source>
</evidence>
<protein>
    <submittedName>
        <fullName evidence="1">Uncharacterized protein</fullName>
    </submittedName>
</protein>
<keyword evidence="2" id="KW-1185">Reference proteome</keyword>
<organism evidence="1 2">
    <name type="scientific">Dreissena polymorpha</name>
    <name type="common">Zebra mussel</name>
    <name type="synonym">Mytilus polymorpha</name>
    <dbReference type="NCBI Taxonomy" id="45954"/>
    <lineage>
        <taxon>Eukaryota</taxon>
        <taxon>Metazoa</taxon>
        <taxon>Spiralia</taxon>
        <taxon>Lophotrochozoa</taxon>
        <taxon>Mollusca</taxon>
        <taxon>Bivalvia</taxon>
        <taxon>Autobranchia</taxon>
        <taxon>Heteroconchia</taxon>
        <taxon>Euheterodonta</taxon>
        <taxon>Imparidentia</taxon>
        <taxon>Neoheterodontei</taxon>
        <taxon>Myida</taxon>
        <taxon>Dreissenoidea</taxon>
        <taxon>Dreissenidae</taxon>
        <taxon>Dreissena</taxon>
    </lineage>
</organism>
<reference evidence="1" key="2">
    <citation type="submission" date="2020-11" db="EMBL/GenBank/DDBJ databases">
        <authorList>
            <person name="McCartney M.A."/>
            <person name="Auch B."/>
            <person name="Kono T."/>
            <person name="Mallez S."/>
            <person name="Becker A."/>
            <person name="Gohl D.M."/>
            <person name="Silverstein K.A.T."/>
            <person name="Koren S."/>
            <person name="Bechman K.B."/>
            <person name="Herman A."/>
            <person name="Abrahante J.E."/>
            <person name="Garbe J."/>
        </authorList>
    </citation>
    <scope>NUCLEOTIDE SEQUENCE</scope>
    <source>
        <strain evidence="1">Duluth1</strain>
        <tissue evidence="1">Whole animal</tissue>
    </source>
</reference>
<accession>A0A9D4FHS8</accession>
<dbReference type="EMBL" id="JAIWYP010000007">
    <property type="protein sequence ID" value="KAH3796901.1"/>
    <property type="molecule type" value="Genomic_DNA"/>
</dbReference>
<reference evidence="1" key="1">
    <citation type="journal article" date="2019" name="bioRxiv">
        <title>The Genome of the Zebra Mussel, Dreissena polymorpha: A Resource for Invasive Species Research.</title>
        <authorList>
            <person name="McCartney M.A."/>
            <person name="Auch B."/>
            <person name="Kono T."/>
            <person name="Mallez S."/>
            <person name="Zhang Y."/>
            <person name="Obille A."/>
            <person name="Becker A."/>
            <person name="Abrahante J.E."/>
            <person name="Garbe J."/>
            <person name="Badalamenti J.P."/>
            <person name="Herman A."/>
            <person name="Mangelson H."/>
            <person name="Liachko I."/>
            <person name="Sullivan S."/>
            <person name="Sone E.D."/>
            <person name="Koren S."/>
            <person name="Silverstein K.A.T."/>
            <person name="Beckman K.B."/>
            <person name="Gohl D.M."/>
        </authorList>
    </citation>
    <scope>NUCLEOTIDE SEQUENCE</scope>
    <source>
        <strain evidence="1">Duluth1</strain>
        <tissue evidence="1">Whole animal</tissue>
    </source>
</reference>